<evidence type="ECO:0000313" key="1">
    <source>
        <dbReference type="EMBL" id="CAG7629411.1"/>
    </source>
</evidence>
<dbReference type="EMBL" id="CAJVAS010000012">
    <property type="protein sequence ID" value="CAG7629411.1"/>
    <property type="molecule type" value="Genomic_DNA"/>
</dbReference>
<organism evidence="1 2">
    <name type="scientific">Paenibacillus solanacearum</name>
    <dbReference type="NCBI Taxonomy" id="2048548"/>
    <lineage>
        <taxon>Bacteria</taxon>
        <taxon>Bacillati</taxon>
        <taxon>Bacillota</taxon>
        <taxon>Bacilli</taxon>
        <taxon>Bacillales</taxon>
        <taxon>Paenibacillaceae</taxon>
        <taxon>Paenibacillus</taxon>
    </lineage>
</organism>
<dbReference type="Proteomes" id="UP000693672">
    <property type="component" value="Unassembled WGS sequence"/>
</dbReference>
<evidence type="ECO:0000313" key="2">
    <source>
        <dbReference type="Proteomes" id="UP000693672"/>
    </source>
</evidence>
<gene>
    <name evidence="1" type="ORF">PAESOLCIP111_03100</name>
</gene>
<sequence length="29" mass="3318">MELKDAIPTREVKTHPKVYAPKVGFCPFD</sequence>
<reference evidence="1" key="1">
    <citation type="submission" date="2021-06" db="EMBL/GenBank/DDBJ databases">
        <authorList>
            <person name="Criscuolo A."/>
        </authorList>
    </citation>
    <scope>NUCLEOTIDE SEQUENCE</scope>
    <source>
        <strain evidence="1">CIP111600</strain>
    </source>
</reference>
<name>A0A916K1X6_9BACL</name>
<protein>
    <submittedName>
        <fullName evidence="1">Uncharacterized protein</fullName>
    </submittedName>
</protein>
<accession>A0A916K1X6</accession>
<dbReference type="AlphaFoldDB" id="A0A916K1X6"/>
<keyword evidence="2" id="KW-1185">Reference proteome</keyword>
<proteinExistence type="predicted"/>
<comment type="caution">
    <text evidence="1">The sequence shown here is derived from an EMBL/GenBank/DDBJ whole genome shotgun (WGS) entry which is preliminary data.</text>
</comment>